<keyword evidence="3" id="KW-1185">Reference proteome</keyword>
<reference evidence="2 3" key="1">
    <citation type="submission" date="2014-12" db="EMBL/GenBank/DDBJ databases">
        <title>Complete genome sequence of Francisella guanzhouensis strain 08HL01032 isolated from air-conditioning system in China.</title>
        <authorList>
            <person name="Svensson D."/>
            <person name="Ohrman C."/>
            <person name="Backman S."/>
            <person name="Karlsson E."/>
            <person name="Nilsson E."/>
            <person name="Bystrom M."/>
            <person name="Larkeryd A."/>
            <person name="Stenberg P."/>
            <person name="Scholtz H.C."/>
            <person name="Forsman M."/>
            <person name="Sjodin A."/>
        </authorList>
    </citation>
    <scope>NUCLEOTIDE SEQUENCE [LARGE SCALE GENOMIC DNA]</scope>
    <source>
        <strain evidence="2 3">08HL01032</strain>
    </source>
</reference>
<dbReference type="OrthoDB" id="6954456at2"/>
<sequence>MLDDCSMNQIKEMFAKGVQLENIGINEKAFSKESSLIILDLLNKFMIPILGGDVYIRDESCDVIIPTYDSWYYERAEGESCNSYIKKSVEKAKEYIVNYPKQNVLFTLVFDRKYLEL</sequence>
<dbReference type="STRING" id="594679.SD28_01920"/>
<dbReference type="RefSeq" id="WP_039123465.1">
    <property type="nucleotide sequence ID" value="NZ_CP010427.1"/>
</dbReference>
<evidence type="ECO:0000313" key="3">
    <source>
        <dbReference type="Proteomes" id="UP000031104"/>
    </source>
</evidence>
<dbReference type="Pfam" id="PF15569">
    <property type="entry name" value="Imm40"/>
    <property type="match status" value="1"/>
</dbReference>
<accession>A0A0A8E2S3</accession>
<dbReference type="KEGG" id="fgu:SD28_01920"/>
<dbReference type="EMBL" id="CP010427">
    <property type="protein sequence ID" value="AJC48495.1"/>
    <property type="molecule type" value="Genomic_DNA"/>
</dbReference>
<feature type="domain" description="Immunity protein 40" evidence="1">
    <location>
        <begin position="19"/>
        <end position="110"/>
    </location>
</feature>
<dbReference type="Proteomes" id="UP000031104">
    <property type="component" value="Chromosome"/>
</dbReference>
<protein>
    <recommendedName>
        <fullName evidence="1">Immunity protein 40 domain-containing protein</fullName>
    </recommendedName>
</protein>
<gene>
    <name evidence="2" type="ORF">SD28_01920</name>
</gene>
<dbReference type="AlphaFoldDB" id="A0A0A8E2S3"/>
<dbReference type="HOGENOM" id="CLU_168172_0_0_6"/>
<organism evidence="2 3">
    <name type="scientific">Allofrancisella guangzhouensis</name>
    <dbReference type="NCBI Taxonomy" id="594679"/>
    <lineage>
        <taxon>Bacteria</taxon>
        <taxon>Pseudomonadati</taxon>
        <taxon>Pseudomonadota</taxon>
        <taxon>Gammaproteobacteria</taxon>
        <taxon>Thiotrichales</taxon>
        <taxon>Francisellaceae</taxon>
        <taxon>Allofrancisella</taxon>
    </lineage>
</organism>
<dbReference type="InterPro" id="IPR029080">
    <property type="entry name" value="Imm40"/>
</dbReference>
<evidence type="ECO:0000259" key="1">
    <source>
        <dbReference type="Pfam" id="PF15569"/>
    </source>
</evidence>
<evidence type="ECO:0000313" key="2">
    <source>
        <dbReference type="EMBL" id="AJC48495.1"/>
    </source>
</evidence>
<name>A0A0A8E2S3_9GAMM</name>
<proteinExistence type="predicted"/>